<dbReference type="InterPro" id="IPR004723">
    <property type="entry name" value="AONS_Archaea/Proteobacteria"/>
</dbReference>
<comment type="function">
    <text evidence="8">Catalyzes the decarboxylative condensation of pimeloyl-[acyl-carrier protein] and L-alanine to produce 8-amino-7-oxononanoate (AON), [acyl-carrier protein], and carbon dioxide.</text>
</comment>
<name>A0A2R4BNN3_THAAR</name>
<dbReference type="PANTHER" id="PTHR13693">
    <property type="entry name" value="CLASS II AMINOTRANSFERASE/8-AMINO-7-OXONONANOATE SYNTHASE"/>
    <property type="match status" value="1"/>
</dbReference>
<comment type="similarity">
    <text evidence="8">Belongs to the class-II pyridoxal-phosphate-dependent aminotransferase family. BioF subfamily.</text>
</comment>
<evidence type="ECO:0000256" key="6">
    <source>
        <dbReference type="ARBA" id="ARBA00022898"/>
    </source>
</evidence>
<dbReference type="RefSeq" id="WP_107221101.1">
    <property type="nucleotide sequence ID" value="NZ_CP028339.1"/>
</dbReference>
<keyword evidence="11" id="KW-0012">Acyltransferase</keyword>
<dbReference type="InterPro" id="IPR015424">
    <property type="entry name" value="PyrdxlP-dep_Trfase"/>
</dbReference>
<dbReference type="InterPro" id="IPR050087">
    <property type="entry name" value="AON_synthase_class-II"/>
</dbReference>
<feature type="binding site" evidence="8">
    <location>
        <position position="358"/>
    </location>
    <ligand>
        <name>substrate</name>
    </ligand>
</feature>
<evidence type="ECO:0000259" key="10">
    <source>
        <dbReference type="Pfam" id="PF00155"/>
    </source>
</evidence>
<sequence length="394" mass="41889">MSLRDDLHAGLAALERDALRRRRRSNTLPCAPRAQVDGRALLAFGSNDYLGLAAEPALAAALAAGAQRFGTGAGASHLVTGHHAVHDELETALARFVGTERALYFSTGYMANSGVLPALLGRGDAVFSDRLNHASLVDGMLLSRATIQRYPHLDLAALDALLERSTARRKAIVTDAVFSMDGDVAPLPALLERAARHDAWLVVDDAHGFGVLGPQGRGTVAEAGLGAHPEAWRIVLIGTLGKAAGVAGAFVAGDATLVEWLLQKTRTYIFTTGAPPALAHALLESLRLIEGDGGDARRAHLNRLIALFRERALLRRWRLLPSRTPIQPVVIGDNDETLAVSAALEAAGLWVPAIRPPTVPAGSARLRVSLSAAHREDEVIRLADTLCELERQGT</sequence>
<dbReference type="EC" id="2.3.1.47" evidence="8"/>
<feature type="binding site" evidence="8">
    <location>
        <position position="179"/>
    </location>
    <ligand>
        <name>pyridoxal 5'-phosphate</name>
        <dbReference type="ChEBI" id="CHEBI:597326"/>
    </ligand>
</feature>
<keyword evidence="5 8" id="KW-0093">Biotin biosynthesis</keyword>
<feature type="domain" description="Aminotransferase class I/classII large" evidence="10">
    <location>
        <begin position="42"/>
        <end position="385"/>
    </location>
</feature>
<dbReference type="Gene3D" id="3.90.1150.10">
    <property type="entry name" value="Aspartate Aminotransferase, domain 1"/>
    <property type="match status" value="1"/>
</dbReference>
<reference evidence="11 12" key="1">
    <citation type="submission" date="2018-03" db="EMBL/GenBank/DDBJ databases">
        <title>Complete genome sequence of Thauera aromatica, a model organism for studying aromatic compound degradation under denitrifying conditions.</title>
        <authorList>
            <person name="Lo H.-Y."/>
            <person name="Goris T."/>
            <person name="Boll M."/>
            <person name="Mueller J.A."/>
        </authorList>
    </citation>
    <scope>NUCLEOTIDE SEQUENCE [LARGE SCALE GENOMIC DNA]</scope>
    <source>
        <strain evidence="11 12">K172</strain>
    </source>
</reference>
<dbReference type="PANTHER" id="PTHR13693:SF100">
    <property type="entry name" value="8-AMINO-7-OXONONANOATE SYNTHASE"/>
    <property type="match status" value="1"/>
</dbReference>
<evidence type="ECO:0000256" key="4">
    <source>
        <dbReference type="ARBA" id="ARBA00022679"/>
    </source>
</evidence>
<accession>A0A2R4BNN3</accession>
<dbReference type="Gene3D" id="3.40.640.10">
    <property type="entry name" value="Type I PLP-dependent aspartate aminotransferase-like (Major domain)"/>
    <property type="match status" value="1"/>
</dbReference>
<dbReference type="GO" id="GO:0008710">
    <property type="term" value="F:8-amino-7-oxononanoate synthase activity"/>
    <property type="evidence" value="ECO:0007669"/>
    <property type="project" value="UniProtKB-UniRule"/>
</dbReference>
<proteinExistence type="inferred from homology"/>
<dbReference type="InterPro" id="IPR015422">
    <property type="entry name" value="PyrdxlP-dep_Trfase_small"/>
</dbReference>
<keyword evidence="4 8" id="KW-0808">Transferase</keyword>
<keyword evidence="12" id="KW-1185">Reference proteome</keyword>
<dbReference type="OrthoDB" id="9807157at2"/>
<dbReference type="GO" id="GO:0009102">
    <property type="term" value="P:biotin biosynthetic process"/>
    <property type="evidence" value="ECO:0007669"/>
    <property type="project" value="UniProtKB-UniRule"/>
</dbReference>
<evidence type="ECO:0000256" key="3">
    <source>
        <dbReference type="ARBA" id="ARBA00011738"/>
    </source>
</evidence>
<dbReference type="InterPro" id="IPR004839">
    <property type="entry name" value="Aminotransferase_I/II_large"/>
</dbReference>
<feature type="modified residue" description="N6-(pyridoxal phosphate)lysine" evidence="8 9">
    <location>
        <position position="242"/>
    </location>
</feature>
<evidence type="ECO:0000256" key="7">
    <source>
        <dbReference type="ARBA" id="ARBA00047715"/>
    </source>
</evidence>
<gene>
    <name evidence="8" type="primary">bioF</name>
    <name evidence="11" type="ORF">Tharo_2038</name>
</gene>
<comment type="catalytic activity">
    <reaction evidence="7 8">
        <text>6-carboxyhexanoyl-[ACP] + L-alanine + H(+) = (8S)-8-amino-7-oxononanoate + holo-[ACP] + CO2</text>
        <dbReference type="Rhea" id="RHEA:42288"/>
        <dbReference type="Rhea" id="RHEA-COMP:9685"/>
        <dbReference type="Rhea" id="RHEA-COMP:9955"/>
        <dbReference type="ChEBI" id="CHEBI:15378"/>
        <dbReference type="ChEBI" id="CHEBI:16526"/>
        <dbReference type="ChEBI" id="CHEBI:57972"/>
        <dbReference type="ChEBI" id="CHEBI:64479"/>
        <dbReference type="ChEBI" id="CHEBI:78846"/>
        <dbReference type="ChEBI" id="CHEBI:149468"/>
        <dbReference type="EC" id="2.3.1.47"/>
    </reaction>
</comment>
<dbReference type="HAMAP" id="MF_01693">
    <property type="entry name" value="BioF_aminotrans_2"/>
    <property type="match status" value="1"/>
</dbReference>
<dbReference type="UniPathway" id="UPA00078"/>
<evidence type="ECO:0000256" key="1">
    <source>
        <dbReference type="ARBA" id="ARBA00001933"/>
    </source>
</evidence>
<evidence type="ECO:0000256" key="5">
    <source>
        <dbReference type="ARBA" id="ARBA00022756"/>
    </source>
</evidence>
<evidence type="ECO:0000313" key="12">
    <source>
        <dbReference type="Proteomes" id="UP000241885"/>
    </source>
</evidence>
<dbReference type="InterPro" id="IPR015421">
    <property type="entry name" value="PyrdxlP-dep_Trfase_major"/>
</dbReference>
<comment type="pathway">
    <text evidence="2 8">Cofactor biosynthesis; biotin biosynthesis.</text>
</comment>
<evidence type="ECO:0000256" key="2">
    <source>
        <dbReference type="ARBA" id="ARBA00004746"/>
    </source>
</evidence>
<feature type="binding site" evidence="8">
    <location>
        <position position="239"/>
    </location>
    <ligand>
        <name>pyridoxal 5'-phosphate</name>
        <dbReference type="ChEBI" id="CHEBI:597326"/>
    </ligand>
</feature>
<protein>
    <recommendedName>
        <fullName evidence="8">8-amino-7-oxononanoate synthase</fullName>
        <shortName evidence="8">AONS</shortName>
        <ecNumber evidence="8">2.3.1.47</ecNumber>
    </recommendedName>
    <alternativeName>
        <fullName evidence="8">7-keto-8-amino-pelargonic acid synthase</fullName>
        <shortName evidence="8">7-KAP synthase</shortName>
        <shortName evidence="8">KAPA synthase</shortName>
    </alternativeName>
    <alternativeName>
        <fullName evidence="8">8-amino-7-ketopelargonate synthase</fullName>
    </alternativeName>
</protein>
<feature type="binding site" evidence="8">
    <location>
        <position position="21"/>
    </location>
    <ligand>
        <name>substrate</name>
    </ligand>
</feature>
<comment type="cofactor">
    <cofactor evidence="1 8 9">
        <name>pyridoxal 5'-phosphate</name>
        <dbReference type="ChEBI" id="CHEBI:597326"/>
    </cofactor>
</comment>
<evidence type="ECO:0000256" key="8">
    <source>
        <dbReference type="HAMAP-Rule" id="MF_01693"/>
    </source>
</evidence>
<dbReference type="SUPFAM" id="SSF53383">
    <property type="entry name" value="PLP-dependent transferases"/>
    <property type="match status" value="1"/>
</dbReference>
<feature type="binding site" evidence="8">
    <location>
        <begin position="108"/>
        <end position="109"/>
    </location>
    <ligand>
        <name>pyridoxal 5'-phosphate</name>
        <dbReference type="ChEBI" id="CHEBI:597326"/>
    </ligand>
</feature>
<dbReference type="InterPro" id="IPR022834">
    <property type="entry name" value="AONS_Proteobacteria"/>
</dbReference>
<feature type="binding site" evidence="8">
    <location>
        <position position="133"/>
    </location>
    <ligand>
        <name>substrate</name>
    </ligand>
</feature>
<dbReference type="GO" id="GO:0030170">
    <property type="term" value="F:pyridoxal phosphate binding"/>
    <property type="evidence" value="ECO:0007669"/>
    <property type="project" value="UniProtKB-UniRule"/>
</dbReference>
<keyword evidence="6 8" id="KW-0663">Pyridoxal phosphate</keyword>
<evidence type="ECO:0000256" key="9">
    <source>
        <dbReference type="PIRSR" id="PIRSR604723-51"/>
    </source>
</evidence>
<dbReference type="NCBIfam" id="TIGR00858">
    <property type="entry name" value="bioF"/>
    <property type="match status" value="1"/>
</dbReference>
<dbReference type="KEGG" id="tak:Tharo_2038"/>
<dbReference type="EMBL" id="CP028339">
    <property type="protein sequence ID" value="AVR88941.1"/>
    <property type="molecule type" value="Genomic_DNA"/>
</dbReference>
<dbReference type="Proteomes" id="UP000241885">
    <property type="component" value="Chromosome"/>
</dbReference>
<feature type="binding site" evidence="8">
    <location>
        <position position="207"/>
    </location>
    <ligand>
        <name>pyridoxal 5'-phosphate</name>
        <dbReference type="ChEBI" id="CHEBI:597326"/>
    </ligand>
</feature>
<comment type="subunit">
    <text evidence="3 8">Homodimer.</text>
</comment>
<dbReference type="Pfam" id="PF00155">
    <property type="entry name" value="Aminotran_1_2"/>
    <property type="match status" value="1"/>
</dbReference>
<evidence type="ECO:0000313" key="11">
    <source>
        <dbReference type="EMBL" id="AVR88941.1"/>
    </source>
</evidence>
<dbReference type="AlphaFoldDB" id="A0A2R4BNN3"/>
<organism evidence="11 12">
    <name type="scientific">Thauera aromatica K172</name>
    <dbReference type="NCBI Taxonomy" id="44139"/>
    <lineage>
        <taxon>Bacteria</taxon>
        <taxon>Pseudomonadati</taxon>
        <taxon>Pseudomonadota</taxon>
        <taxon>Betaproteobacteria</taxon>
        <taxon>Rhodocyclales</taxon>
        <taxon>Zoogloeaceae</taxon>
        <taxon>Thauera</taxon>
    </lineage>
</organism>